<feature type="domain" description="Polysaccharide chain length determinant N-terminal" evidence="7">
    <location>
        <begin position="14"/>
        <end position="115"/>
    </location>
</feature>
<dbReference type="InterPro" id="IPR003856">
    <property type="entry name" value="LPS_length_determ_N"/>
</dbReference>
<keyword evidence="3 6" id="KW-0812">Transmembrane</keyword>
<sequence>MTDSQESPFLPQEEEINLLDLLMVIVKRKRLVIGLPVIAAILSICYSLSLPNIYTATAKILPPQKEGGGGGLSTLLSQAGGLAGLAGGISGLSGPAELYVGILKSRSVGDAVVKRLNLVQIFKAKSVEDARRSLEGTVKIQSSKDGIITISADNKDSKLAAQLANSYVDELARTSIRLNLSKIGTERAFLEKRLDLVRGDLKTAEESLKTFAQKNQTIQIDSQAKASIEGIAKLKAELATREVQLESLRSYQTDESPEVKALLSTIAKLRKEIGANAAASGSGEGIPGLGSVPGLGLQYARLMRELKTQEAVFEQLTKQYEIAKLSEAKDSTTIQVLDEAVPPLGKSKPKRSMIVILAAVSAFFVGIFCAFILEYLETLTDEDRMRLAKMKRLALSMRE</sequence>
<dbReference type="Pfam" id="PF13807">
    <property type="entry name" value="GNVR"/>
    <property type="match status" value="1"/>
</dbReference>
<comment type="subcellular location">
    <subcellularLocation>
        <location evidence="1">Cell membrane</location>
        <topology evidence="1">Multi-pass membrane protein</topology>
    </subcellularLocation>
</comment>
<evidence type="ECO:0000256" key="4">
    <source>
        <dbReference type="ARBA" id="ARBA00022989"/>
    </source>
</evidence>
<keyword evidence="2" id="KW-1003">Cell membrane</keyword>
<comment type="caution">
    <text evidence="9">The sequence shown here is derived from an EMBL/GenBank/DDBJ whole genome shotgun (WGS) entry which is preliminary data.</text>
</comment>
<evidence type="ECO:0000259" key="8">
    <source>
        <dbReference type="Pfam" id="PF13807"/>
    </source>
</evidence>
<feature type="transmembrane region" description="Helical" evidence="6">
    <location>
        <begin position="31"/>
        <end position="54"/>
    </location>
</feature>
<gene>
    <name evidence="9" type="ORF">KI809_01825</name>
</gene>
<dbReference type="EMBL" id="JAHCVJ010000001">
    <property type="protein sequence ID" value="MBT0663025.1"/>
    <property type="molecule type" value="Genomic_DNA"/>
</dbReference>
<accession>A0AAW4L316</accession>
<feature type="transmembrane region" description="Helical" evidence="6">
    <location>
        <begin position="353"/>
        <end position="376"/>
    </location>
</feature>
<dbReference type="PANTHER" id="PTHR32309">
    <property type="entry name" value="TYROSINE-PROTEIN KINASE"/>
    <property type="match status" value="1"/>
</dbReference>
<evidence type="ECO:0000256" key="6">
    <source>
        <dbReference type="SAM" id="Phobius"/>
    </source>
</evidence>
<keyword evidence="4 6" id="KW-1133">Transmembrane helix</keyword>
<keyword evidence="10" id="KW-1185">Reference proteome</keyword>
<dbReference type="Pfam" id="PF02706">
    <property type="entry name" value="Wzz"/>
    <property type="match status" value="1"/>
</dbReference>
<dbReference type="InterPro" id="IPR050445">
    <property type="entry name" value="Bact_polysacc_biosynth/exp"/>
</dbReference>
<protein>
    <submittedName>
        <fullName evidence="9">Lipopolysaccharide biosynthesis protein</fullName>
    </submittedName>
</protein>
<dbReference type="GO" id="GO:0004713">
    <property type="term" value="F:protein tyrosine kinase activity"/>
    <property type="evidence" value="ECO:0007669"/>
    <property type="project" value="TreeGrafter"/>
</dbReference>
<dbReference type="Gene3D" id="1.10.287.1490">
    <property type="match status" value="1"/>
</dbReference>
<evidence type="ECO:0000313" key="10">
    <source>
        <dbReference type="Proteomes" id="UP000811899"/>
    </source>
</evidence>
<keyword evidence="5 6" id="KW-0472">Membrane</keyword>
<dbReference type="AlphaFoldDB" id="A0AAW4L316"/>
<organism evidence="9 10">
    <name type="scientific">Geoanaerobacter pelophilus</name>
    <dbReference type="NCBI Taxonomy" id="60036"/>
    <lineage>
        <taxon>Bacteria</taxon>
        <taxon>Pseudomonadati</taxon>
        <taxon>Thermodesulfobacteriota</taxon>
        <taxon>Desulfuromonadia</taxon>
        <taxon>Geobacterales</taxon>
        <taxon>Geobacteraceae</taxon>
        <taxon>Geoanaerobacter</taxon>
    </lineage>
</organism>
<dbReference type="InterPro" id="IPR032807">
    <property type="entry name" value="GNVR"/>
</dbReference>
<evidence type="ECO:0000256" key="1">
    <source>
        <dbReference type="ARBA" id="ARBA00004651"/>
    </source>
</evidence>
<evidence type="ECO:0000256" key="5">
    <source>
        <dbReference type="ARBA" id="ARBA00023136"/>
    </source>
</evidence>
<proteinExistence type="predicted"/>
<evidence type="ECO:0000259" key="7">
    <source>
        <dbReference type="Pfam" id="PF02706"/>
    </source>
</evidence>
<evidence type="ECO:0000256" key="3">
    <source>
        <dbReference type="ARBA" id="ARBA00022692"/>
    </source>
</evidence>
<feature type="domain" description="Tyrosine-protein kinase G-rich" evidence="8">
    <location>
        <begin position="300"/>
        <end position="372"/>
    </location>
</feature>
<evidence type="ECO:0000256" key="2">
    <source>
        <dbReference type="ARBA" id="ARBA00022475"/>
    </source>
</evidence>
<dbReference type="RefSeq" id="WP_214169802.1">
    <property type="nucleotide sequence ID" value="NZ_JAHCVJ010000001.1"/>
</dbReference>
<dbReference type="Proteomes" id="UP000811899">
    <property type="component" value="Unassembled WGS sequence"/>
</dbReference>
<name>A0AAW4L316_9BACT</name>
<dbReference type="GO" id="GO:0005886">
    <property type="term" value="C:plasma membrane"/>
    <property type="evidence" value="ECO:0007669"/>
    <property type="project" value="UniProtKB-SubCell"/>
</dbReference>
<reference evidence="9 10" key="1">
    <citation type="submission" date="2021-05" db="EMBL/GenBank/DDBJ databases">
        <title>The draft genome of Geobacter pelophilus DSM 12255.</title>
        <authorList>
            <person name="Xu Z."/>
            <person name="Masuda Y."/>
            <person name="Itoh H."/>
            <person name="Senoo K."/>
        </authorList>
    </citation>
    <scope>NUCLEOTIDE SEQUENCE [LARGE SCALE GENOMIC DNA]</scope>
    <source>
        <strain evidence="9 10">DSM 12255</strain>
    </source>
</reference>
<evidence type="ECO:0000313" key="9">
    <source>
        <dbReference type="EMBL" id="MBT0663025.1"/>
    </source>
</evidence>
<dbReference type="PANTHER" id="PTHR32309:SF13">
    <property type="entry name" value="FERRIC ENTEROBACTIN TRANSPORT PROTEIN FEPE"/>
    <property type="match status" value="1"/>
</dbReference>